<dbReference type="RefSeq" id="WP_185193916.1">
    <property type="nucleotide sequence ID" value="NZ_JACKXD010000006.1"/>
</dbReference>
<reference evidence="2 3" key="1">
    <citation type="submission" date="2020-08" db="EMBL/GenBank/DDBJ databases">
        <authorList>
            <person name="Seo M.-J."/>
        </authorList>
    </citation>
    <scope>NUCLEOTIDE SEQUENCE [LARGE SCALE GENOMIC DNA]</scope>
    <source>
        <strain evidence="2 3">MBLA0160</strain>
    </source>
</reference>
<dbReference type="AlphaFoldDB" id="A0A7J9SLF8"/>
<dbReference type="EMBL" id="JACKXD010000006">
    <property type="protein sequence ID" value="MBB6647538.1"/>
    <property type="molecule type" value="Genomic_DNA"/>
</dbReference>
<accession>A0A7J9SLF8</accession>
<comment type="caution">
    <text evidence="2">The sequence shown here is derived from an EMBL/GenBank/DDBJ whole genome shotgun (WGS) entry which is preliminary data.</text>
</comment>
<name>A0A7J9SLF8_9EURY</name>
<evidence type="ECO:0000313" key="3">
    <source>
        <dbReference type="Proteomes" id="UP000546257"/>
    </source>
</evidence>
<evidence type="ECO:0000313" key="2">
    <source>
        <dbReference type="EMBL" id="MBB6647538.1"/>
    </source>
</evidence>
<protein>
    <submittedName>
        <fullName evidence="2">Uncharacterized protein</fullName>
    </submittedName>
</protein>
<gene>
    <name evidence="2" type="ORF">H5V44_14805</name>
</gene>
<keyword evidence="3" id="KW-1185">Reference proteome</keyword>
<evidence type="ECO:0000256" key="1">
    <source>
        <dbReference type="SAM" id="Phobius"/>
    </source>
</evidence>
<sequence>MSDPTDRGQLATSLLEAAVGALLILSVVAGFLWVPAGGTAGSTATALDRTAADALAVLAAEPPSGSGRNRLAAACRSPASFATERDALERRLRVVLPTAAFGRLETPHGPVGPPRPDGVPVGRATRTVAGCRVTLRVWSV</sequence>
<dbReference type="Pfam" id="PF23923">
    <property type="entry name" value="DUF7262"/>
    <property type="match status" value="1"/>
</dbReference>
<organism evidence="2 3">
    <name type="scientific">Halobellus ruber</name>
    <dbReference type="NCBI Taxonomy" id="2761102"/>
    <lineage>
        <taxon>Archaea</taxon>
        <taxon>Methanobacteriati</taxon>
        <taxon>Methanobacteriota</taxon>
        <taxon>Stenosarchaea group</taxon>
        <taxon>Halobacteria</taxon>
        <taxon>Halobacteriales</taxon>
        <taxon>Haloferacaceae</taxon>
        <taxon>Halobellus</taxon>
    </lineage>
</organism>
<dbReference type="InterPro" id="IPR055686">
    <property type="entry name" value="DUF7262"/>
</dbReference>
<keyword evidence="1" id="KW-0472">Membrane</keyword>
<keyword evidence="1" id="KW-0812">Transmembrane</keyword>
<dbReference type="Proteomes" id="UP000546257">
    <property type="component" value="Unassembled WGS sequence"/>
</dbReference>
<keyword evidence="1" id="KW-1133">Transmembrane helix</keyword>
<proteinExistence type="predicted"/>
<feature type="transmembrane region" description="Helical" evidence="1">
    <location>
        <begin position="12"/>
        <end position="34"/>
    </location>
</feature>